<dbReference type="EMBL" id="JAEHFX010000002">
    <property type="protein sequence ID" value="MBK0402434.1"/>
    <property type="molecule type" value="Genomic_DNA"/>
</dbReference>
<proteinExistence type="predicted"/>
<feature type="transmembrane region" description="Helical" evidence="1">
    <location>
        <begin position="6"/>
        <end position="25"/>
    </location>
</feature>
<evidence type="ECO:0000313" key="2">
    <source>
        <dbReference type="EMBL" id="MBK0402434.1"/>
    </source>
</evidence>
<feature type="transmembrane region" description="Helical" evidence="1">
    <location>
        <begin position="67"/>
        <end position="85"/>
    </location>
</feature>
<evidence type="ECO:0000256" key="1">
    <source>
        <dbReference type="SAM" id="Phobius"/>
    </source>
</evidence>
<protein>
    <submittedName>
        <fullName evidence="2">Uncharacterized protein</fullName>
    </submittedName>
</protein>
<feature type="transmembrane region" description="Helical" evidence="1">
    <location>
        <begin position="97"/>
        <end position="117"/>
    </location>
</feature>
<accession>A0ABS1BZC2</accession>
<comment type="caution">
    <text evidence="2">The sequence shown here is derived from an EMBL/GenBank/DDBJ whole genome shotgun (WGS) entry which is preliminary data.</text>
</comment>
<dbReference type="Proteomes" id="UP000644147">
    <property type="component" value="Unassembled WGS sequence"/>
</dbReference>
<dbReference type="RefSeq" id="WP_200505179.1">
    <property type="nucleotide sequence ID" value="NZ_JAEHFX010000002.1"/>
</dbReference>
<gene>
    <name evidence="2" type="ORF">I5M27_05520</name>
</gene>
<sequence>MVIHHLEWALIFFGLAALVGLYMLSRVFKKKPRQNSAMLLHGLFAGFAIGILFYFSAQETNSEIPYASIFFFIVAIFGGAFMATWDKIMNREMPRYFPLLHASAAVTGIVLLILFVIKHN</sequence>
<keyword evidence="1" id="KW-0472">Membrane</keyword>
<keyword evidence="1" id="KW-1133">Transmembrane helix</keyword>
<organism evidence="2 3">
    <name type="scientific">Adhaeribacter terrigena</name>
    <dbReference type="NCBI Taxonomy" id="2793070"/>
    <lineage>
        <taxon>Bacteria</taxon>
        <taxon>Pseudomonadati</taxon>
        <taxon>Bacteroidota</taxon>
        <taxon>Cytophagia</taxon>
        <taxon>Cytophagales</taxon>
        <taxon>Hymenobacteraceae</taxon>
        <taxon>Adhaeribacter</taxon>
    </lineage>
</organism>
<keyword evidence="3" id="KW-1185">Reference proteome</keyword>
<name>A0ABS1BZC2_9BACT</name>
<reference evidence="2 3" key="1">
    <citation type="submission" date="2020-12" db="EMBL/GenBank/DDBJ databases">
        <title>Bacterial novel species Adhaeribacter sp. BT258 isolated from soil.</title>
        <authorList>
            <person name="Jung H.-Y."/>
        </authorList>
    </citation>
    <scope>NUCLEOTIDE SEQUENCE [LARGE SCALE GENOMIC DNA]</scope>
    <source>
        <strain evidence="2 3">BT258</strain>
    </source>
</reference>
<evidence type="ECO:0000313" key="3">
    <source>
        <dbReference type="Proteomes" id="UP000644147"/>
    </source>
</evidence>
<feature type="transmembrane region" description="Helical" evidence="1">
    <location>
        <begin position="37"/>
        <end position="55"/>
    </location>
</feature>
<keyword evidence="1" id="KW-0812">Transmembrane</keyword>